<name>D2VBQ6_NAEGR</name>
<dbReference type="EMBL" id="GG738861">
    <property type="protein sequence ID" value="EFC45838.1"/>
    <property type="molecule type" value="Genomic_DNA"/>
</dbReference>
<dbReference type="Proteomes" id="UP000006671">
    <property type="component" value="Unassembled WGS sequence"/>
</dbReference>
<dbReference type="VEuPathDB" id="AmoebaDB:NAEGRDRAFT_66298"/>
<reference evidence="1 2" key="1">
    <citation type="journal article" date="2010" name="Cell">
        <title>The genome of Naegleria gruberi illuminates early eukaryotic versatility.</title>
        <authorList>
            <person name="Fritz-Laylin L.K."/>
            <person name="Prochnik S.E."/>
            <person name="Ginger M.L."/>
            <person name="Dacks J.B."/>
            <person name="Carpenter M.L."/>
            <person name="Field M.C."/>
            <person name="Kuo A."/>
            <person name="Paredez A."/>
            <person name="Chapman J."/>
            <person name="Pham J."/>
            <person name="Shu S."/>
            <person name="Neupane R."/>
            <person name="Cipriano M."/>
            <person name="Mancuso J."/>
            <person name="Tu H."/>
            <person name="Salamov A."/>
            <person name="Lindquist E."/>
            <person name="Shapiro H."/>
            <person name="Lucas S."/>
            <person name="Grigoriev I.V."/>
            <person name="Cande W.Z."/>
            <person name="Fulton C."/>
            <person name="Rokhsar D.S."/>
            <person name="Dawson S.C."/>
        </authorList>
    </citation>
    <scope>NUCLEOTIDE SEQUENCE [LARGE SCALE GENOMIC DNA]</scope>
    <source>
        <strain evidence="1 2">NEG-M</strain>
    </source>
</reference>
<dbReference type="InParanoid" id="D2VBQ6"/>
<gene>
    <name evidence="1" type="ORF">NAEGRDRAFT_66298</name>
</gene>
<evidence type="ECO:0000313" key="2">
    <source>
        <dbReference type="Proteomes" id="UP000006671"/>
    </source>
</evidence>
<dbReference type="RefSeq" id="XP_002678582.1">
    <property type="nucleotide sequence ID" value="XM_002678536.1"/>
</dbReference>
<dbReference type="KEGG" id="ngr:NAEGRDRAFT_66298"/>
<protein>
    <submittedName>
        <fullName evidence="1">Predicted protein</fullName>
    </submittedName>
</protein>
<proteinExistence type="predicted"/>
<dbReference type="AlphaFoldDB" id="D2VBQ6"/>
<sequence>MGKGLVMMFNDFKEIESTHSIAISASGIEDSVAFYSEILRNAKPNEMWSDIFAKCSNPPYGLRINTTEDIANLITEYYNDHDGSCENYCWDEYLLEGNSSWSLYWLSGAEWWGCYSLTSYDFTKERFVVATASTTD</sequence>
<keyword evidence="2" id="KW-1185">Reference proteome</keyword>
<dbReference type="GeneID" id="8851632"/>
<accession>D2VBQ6</accession>
<evidence type="ECO:0000313" key="1">
    <source>
        <dbReference type="EMBL" id="EFC45838.1"/>
    </source>
</evidence>
<organism evidence="2">
    <name type="scientific">Naegleria gruberi</name>
    <name type="common">Amoeba</name>
    <dbReference type="NCBI Taxonomy" id="5762"/>
    <lineage>
        <taxon>Eukaryota</taxon>
        <taxon>Discoba</taxon>
        <taxon>Heterolobosea</taxon>
        <taxon>Tetramitia</taxon>
        <taxon>Eutetramitia</taxon>
        <taxon>Vahlkampfiidae</taxon>
        <taxon>Naegleria</taxon>
    </lineage>
</organism>